<reference evidence="1" key="2">
    <citation type="journal article" date="2015" name="Data Brief">
        <title>Shoot transcriptome of the giant reed, Arundo donax.</title>
        <authorList>
            <person name="Barrero R.A."/>
            <person name="Guerrero F.D."/>
            <person name="Moolhuijzen P."/>
            <person name="Goolsby J.A."/>
            <person name="Tidwell J."/>
            <person name="Bellgard S.E."/>
            <person name="Bellgard M.I."/>
        </authorList>
    </citation>
    <scope>NUCLEOTIDE SEQUENCE</scope>
    <source>
        <tissue evidence="1">Shoot tissue taken approximately 20 cm above the soil surface</tissue>
    </source>
</reference>
<name>A0A0A9AI37_ARUDO</name>
<dbReference type="AlphaFoldDB" id="A0A0A9AI37"/>
<evidence type="ECO:0000313" key="1">
    <source>
        <dbReference type="EMBL" id="JAD50826.1"/>
    </source>
</evidence>
<organism evidence="1">
    <name type="scientific">Arundo donax</name>
    <name type="common">Giant reed</name>
    <name type="synonym">Donax arundinaceus</name>
    <dbReference type="NCBI Taxonomy" id="35708"/>
    <lineage>
        <taxon>Eukaryota</taxon>
        <taxon>Viridiplantae</taxon>
        <taxon>Streptophyta</taxon>
        <taxon>Embryophyta</taxon>
        <taxon>Tracheophyta</taxon>
        <taxon>Spermatophyta</taxon>
        <taxon>Magnoliopsida</taxon>
        <taxon>Liliopsida</taxon>
        <taxon>Poales</taxon>
        <taxon>Poaceae</taxon>
        <taxon>PACMAD clade</taxon>
        <taxon>Arundinoideae</taxon>
        <taxon>Arundineae</taxon>
        <taxon>Arundo</taxon>
    </lineage>
</organism>
<accession>A0A0A9AI37</accession>
<dbReference type="EMBL" id="GBRH01247069">
    <property type="protein sequence ID" value="JAD50826.1"/>
    <property type="molecule type" value="Transcribed_RNA"/>
</dbReference>
<sequence length="77" mass="8133">MAFAGGVYRGGELGYDFSETLAPPRTAAPCLPPSERAPIPARRRPLFSSTVALCGCRPKCHFPLPTAALSIACLSEL</sequence>
<proteinExistence type="predicted"/>
<reference evidence="1" key="1">
    <citation type="submission" date="2014-09" db="EMBL/GenBank/DDBJ databases">
        <authorList>
            <person name="Magalhaes I.L.F."/>
            <person name="Oliveira U."/>
            <person name="Santos F.R."/>
            <person name="Vidigal T.H.D.A."/>
            <person name="Brescovit A.D."/>
            <person name="Santos A.J."/>
        </authorList>
    </citation>
    <scope>NUCLEOTIDE SEQUENCE</scope>
    <source>
        <tissue evidence="1">Shoot tissue taken approximately 20 cm above the soil surface</tissue>
    </source>
</reference>
<protein>
    <submittedName>
        <fullName evidence="1">Uncharacterized protein</fullName>
    </submittedName>
</protein>